<keyword evidence="2" id="KW-1003">Cell membrane</keyword>
<dbReference type="STRING" id="1122181.GCA_000382265_00837"/>
<feature type="transmembrane region" description="Helical" evidence="6">
    <location>
        <begin position="123"/>
        <end position="140"/>
    </location>
</feature>
<dbReference type="KEGG" id="lvs:LOKVESSMR4R_00935"/>
<dbReference type="GO" id="GO:0005886">
    <property type="term" value="C:plasma membrane"/>
    <property type="evidence" value="ECO:0007669"/>
    <property type="project" value="UniProtKB-SubCell"/>
</dbReference>
<name>A0A1Y0E9J6_9RHOB</name>
<proteinExistence type="predicted"/>
<dbReference type="AlphaFoldDB" id="A0A1Y0E9J6"/>
<feature type="transmembrane region" description="Helical" evidence="6">
    <location>
        <begin position="18"/>
        <end position="36"/>
    </location>
</feature>
<evidence type="ECO:0000256" key="6">
    <source>
        <dbReference type="SAM" id="Phobius"/>
    </source>
</evidence>
<dbReference type="InterPro" id="IPR019108">
    <property type="entry name" value="Caa3_assmbl_CtaG-rel"/>
</dbReference>
<dbReference type="OrthoDB" id="259025at2"/>
<reference evidence="7 8" key="1">
    <citation type="submission" date="2017-05" db="EMBL/GenBank/DDBJ databases">
        <title>Genome Sequence of Loktanella vestfoldensis Strain SMR4r Isolated from a Culture of the Diatom Skeletonema marinoi.</title>
        <authorList>
            <person name="Topel M."/>
            <person name="Pinder M.I.M."/>
            <person name="Johansson O.N."/>
            <person name="Kourtchenko O."/>
            <person name="Godhe A."/>
            <person name="Clarke A.K."/>
        </authorList>
    </citation>
    <scope>NUCLEOTIDE SEQUENCE [LARGE SCALE GENOMIC DNA]</scope>
    <source>
        <strain evidence="7 8">SMR4r</strain>
    </source>
</reference>
<keyword evidence="8" id="KW-1185">Reference proteome</keyword>
<feature type="transmembrane region" description="Helical" evidence="6">
    <location>
        <begin position="94"/>
        <end position="111"/>
    </location>
</feature>
<keyword evidence="4 6" id="KW-1133">Transmembrane helix</keyword>
<dbReference type="Proteomes" id="UP000195273">
    <property type="component" value="Chromosome"/>
</dbReference>
<evidence type="ECO:0000256" key="2">
    <source>
        <dbReference type="ARBA" id="ARBA00022475"/>
    </source>
</evidence>
<accession>A0A1Y0E9J6</accession>
<feature type="transmembrane region" description="Helical" evidence="6">
    <location>
        <begin position="152"/>
        <end position="179"/>
    </location>
</feature>
<feature type="transmembrane region" description="Helical" evidence="6">
    <location>
        <begin position="69"/>
        <end position="87"/>
    </location>
</feature>
<evidence type="ECO:0000313" key="8">
    <source>
        <dbReference type="Proteomes" id="UP000195273"/>
    </source>
</evidence>
<gene>
    <name evidence="7" type="ORF">LOKVESSMR4R_00935</name>
</gene>
<evidence type="ECO:0000313" key="7">
    <source>
        <dbReference type="EMBL" id="ARU00266.1"/>
    </source>
</evidence>
<dbReference type="RefSeq" id="WP_087212605.1">
    <property type="nucleotide sequence ID" value="NZ_CP021431.1"/>
</dbReference>
<feature type="transmembrane region" description="Helical" evidence="6">
    <location>
        <begin position="43"/>
        <end position="63"/>
    </location>
</feature>
<keyword evidence="3 6" id="KW-0812">Transmembrane</keyword>
<dbReference type="EMBL" id="CP021431">
    <property type="protein sequence ID" value="ARU00266.1"/>
    <property type="molecule type" value="Genomic_DNA"/>
</dbReference>
<feature type="transmembrane region" description="Helical" evidence="6">
    <location>
        <begin position="199"/>
        <end position="220"/>
    </location>
</feature>
<keyword evidence="5 6" id="KW-0472">Membrane</keyword>
<protein>
    <submittedName>
        <fullName evidence="7">Cytochrome c oxidase caa3 assembly factor (Caa3_CtaG)</fullName>
    </submittedName>
</protein>
<evidence type="ECO:0000256" key="3">
    <source>
        <dbReference type="ARBA" id="ARBA00022692"/>
    </source>
</evidence>
<evidence type="ECO:0000256" key="5">
    <source>
        <dbReference type="ARBA" id="ARBA00023136"/>
    </source>
</evidence>
<evidence type="ECO:0000256" key="4">
    <source>
        <dbReference type="ARBA" id="ARBA00022989"/>
    </source>
</evidence>
<sequence>MDRIYCGPPPLPDQLWSSWNLDPPLLLALALMGWLLRRDLAGLLAVAVLILAFVSPLCALSSALFSARVVHHVLLVAVAAPLLAWGLRAQTAGGPALPLAVASVILWAWHLPAAYDAALSHVGVYWLMQITLLASAVWFWRAAFARNGAPVLQLAAIIANFAQMGMLGAILTFAPAALYAAHAIAPFDWGISALRDQQLGGLIMWVPAGLPYAVAAVTLARQSWTRLRGDLSW</sequence>
<comment type="subcellular location">
    <subcellularLocation>
        <location evidence="1">Cell membrane</location>
        <topology evidence="1">Multi-pass membrane protein</topology>
    </subcellularLocation>
</comment>
<dbReference type="Pfam" id="PF09678">
    <property type="entry name" value="Caa3_CtaG"/>
    <property type="match status" value="1"/>
</dbReference>
<organism evidence="7 8">
    <name type="scientific">Yoonia vestfoldensis</name>
    <dbReference type="NCBI Taxonomy" id="245188"/>
    <lineage>
        <taxon>Bacteria</taxon>
        <taxon>Pseudomonadati</taxon>
        <taxon>Pseudomonadota</taxon>
        <taxon>Alphaproteobacteria</taxon>
        <taxon>Rhodobacterales</taxon>
        <taxon>Paracoccaceae</taxon>
        <taxon>Yoonia</taxon>
    </lineage>
</organism>
<evidence type="ECO:0000256" key="1">
    <source>
        <dbReference type="ARBA" id="ARBA00004651"/>
    </source>
</evidence>